<dbReference type="EMBL" id="JBHUFB010000013">
    <property type="protein sequence ID" value="MFD1814207.1"/>
    <property type="molecule type" value="Genomic_DNA"/>
</dbReference>
<dbReference type="Gene3D" id="1.20.1260.10">
    <property type="match status" value="1"/>
</dbReference>
<dbReference type="SUPFAM" id="SSF47240">
    <property type="entry name" value="Ferritin-like"/>
    <property type="match status" value="1"/>
</dbReference>
<evidence type="ECO:0000313" key="2">
    <source>
        <dbReference type="EMBL" id="MFD1814207.1"/>
    </source>
</evidence>
<dbReference type="RefSeq" id="WP_378486686.1">
    <property type="nucleotide sequence ID" value="NZ_JBHUFB010000013.1"/>
</dbReference>
<gene>
    <name evidence="2" type="ORF">ACFSJG_18475</name>
</gene>
<dbReference type="InterPro" id="IPR029447">
    <property type="entry name" value="DUF4439"/>
</dbReference>
<dbReference type="Proteomes" id="UP001597286">
    <property type="component" value="Unassembled WGS sequence"/>
</dbReference>
<evidence type="ECO:0000259" key="1">
    <source>
        <dbReference type="Pfam" id="PF14530"/>
    </source>
</evidence>
<dbReference type="InterPro" id="IPR009078">
    <property type="entry name" value="Ferritin-like_SF"/>
</dbReference>
<feature type="domain" description="DUF4439" evidence="1">
    <location>
        <begin position="19"/>
        <end position="154"/>
    </location>
</feature>
<dbReference type="CDD" id="cd00657">
    <property type="entry name" value="Ferritin_like"/>
    <property type="match status" value="1"/>
</dbReference>
<protein>
    <submittedName>
        <fullName evidence="2">Ferritin-like domain-containing protein</fullName>
    </submittedName>
</protein>
<dbReference type="Pfam" id="PF14530">
    <property type="entry name" value="DUF4439"/>
    <property type="match status" value="1"/>
</dbReference>
<dbReference type="InterPro" id="IPR012347">
    <property type="entry name" value="Ferritin-like"/>
</dbReference>
<comment type="caution">
    <text evidence="2">The sequence shown here is derived from an EMBL/GenBank/DDBJ whole genome shotgun (WGS) entry which is preliminary data.</text>
</comment>
<sequence length="154" mass="15896">MTSPTTTATSSLGPEQQSLVDALKAEHAAIFAYGVVAAYSNPSRAGQIAADTAAHRARRDATVDALRAASVTAPPTEPGYVVPFPVADPTSAIQLAVEVEEDTATAWLSVIERAQSEATRSAAVDALTESAVRAANWRDVLGVAPPTVAFPGRP</sequence>
<accession>A0ABW4P6T7</accession>
<evidence type="ECO:0000313" key="3">
    <source>
        <dbReference type="Proteomes" id="UP001597286"/>
    </source>
</evidence>
<keyword evidence="3" id="KW-1185">Reference proteome</keyword>
<proteinExistence type="predicted"/>
<organism evidence="2 3">
    <name type="scientific">Rhodococcus gannanensis</name>
    <dbReference type="NCBI Taxonomy" id="1960308"/>
    <lineage>
        <taxon>Bacteria</taxon>
        <taxon>Bacillati</taxon>
        <taxon>Actinomycetota</taxon>
        <taxon>Actinomycetes</taxon>
        <taxon>Mycobacteriales</taxon>
        <taxon>Nocardiaceae</taxon>
        <taxon>Rhodococcus</taxon>
    </lineage>
</organism>
<name>A0ABW4P6T7_9NOCA</name>
<reference evidence="3" key="1">
    <citation type="journal article" date="2019" name="Int. J. Syst. Evol. Microbiol.">
        <title>The Global Catalogue of Microorganisms (GCM) 10K type strain sequencing project: providing services to taxonomists for standard genome sequencing and annotation.</title>
        <authorList>
            <consortium name="The Broad Institute Genomics Platform"/>
            <consortium name="The Broad Institute Genome Sequencing Center for Infectious Disease"/>
            <person name="Wu L."/>
            <person name="Ma J."/>
        </authorList>
    </citation>
    <scope>NUCLEOTIDE SEQUENCE [LARGE SCALE GENOMIC DNA]</scope>
    <source>
        <strain evidence="3">DT72</strain>
    </source>
</reference>